<dbReference type="InterPro" id="IPR001223">
    <property type="entry name" value="Glyco_hydro18_cat"/>
</dbReference>
<dbReference type="PANTHER" id="PTHR46290:SF1">
    <property type="entry name" value="DI-N-ACETYLCHITOBIASE"/>
    <property type="match status" value="1"/>
</dbReference>
<dbReference type="Gene3D" id="3.20.20.80">
    <property type="entry name" value="Glycosidases"/>
    <property type="match status" value="1"/>
</dbReference>
<proteinExistence type="predicted"/>
<name>A0A1F4UDF1_UNCW3</name>
<dbReference type="InterPro" id="IPR051887">
    <property type="entry name" value="GH18_Domain-Containing"/>
</dbReference>
<keyword evidence="2" id="KW-0326">Glycosidase</keyword>
<gene>
    <name evidence="4" type="ORF">A2Y85_02700</name>
</gene>
<protein>
    <recommendedName>
        <fullName evidence="3">GH18 domain-containing protein</fullName>
    </recommendedName>
</protein>
<dbReference type="SMART" id="SM00636">
    <property type="entry name" value="Glyco_18"/>
    <property type="match status" value="1"/>
</dbReference>
<accession>A0A1F4UDF1</accession>
<organism evidence="4 5">
    <name type="scientific">candidate division WOR-3 bacterium RBG_13_43_14</name>
    <dbReference type="NCBI Taxonomy" id="1802590"/>
    <lineage>
        <taxon>Bacteria</taxon>
        <taxon>Bacteria division WOR-3</taxon>
    </lineage>
</organism>
<evidence type="ECO:0000313" key="4">
    <source>
        <dbReference type="EMBL" id="OGC42978.1"/>
    </source>
</evidence>
<evidence type="ECO:0000256" key="1">
    <source>
        <dbReference type="ARBA" id="ARBA00022801"/>
    </source>
</evidence>
<feature type="domain" description="GH18" evidence="3">
    <location>
        <begin position="28"/>
        <end position="355"/>
    </location>
</feature>
<keyword evidence="1" id="KW-0378">Hydrolase</keyword>
<dbReference type="AlphaFoldDB" id="A0A1F4UDF1"/>
<evidence type="ECO:0000313" key="5">
    <source>
        <dbReference type="Proteomes" id="UP000177025"/>
    </source>
</evidence>
<comment type="caution">
    <text evidence="4">The sequence shown here is derived from an EMBL/GenBank/DDBJ whole genome shotgun (WGS) entry which is preliminary data.</text>
</comment>
<dbReference type="Pfam" id="PF00704">
    <property type="entry name" value="Glyco_hydro_18"/>
    <property type="match status" value="1"/>
</dbReference>
<dbReference type="InterPro" id="IPR017853">
    <property type="entry name" value="GH"/>
</dbReference>
<dbReference type="GO" id="GO:0009313">
    <property type="term" value="P:oligosaccharide catabolic process"/>
    <property type="evidence" value="ECO:0007669"/>
    <property type="project" value="TreeGrafter"/>
</dbReference>
<evidence type="ECO:0000259" key="3">
    <source>
        <dbReference type="PROSITE" id="PS51910"/>
    </source>
</evidence>
<dbReference type="GO" id="GO:0016798">
    <property type="term" value="F:hydrolase activity, acting on glycosyl bonds"/>
    <property type="evidence" value="ECO:0007669"/>
    <property type="project" value="UniProtKB-KW"/>
</dbReference>
<reference evidence="4 5" key="1">
    <citation type="journal article" date="2016" name="Nat. Commun.">
        <title>Thousands of microbial genomes shed light on interconnected biogeochemical processes in an aquifer system.</title>
        <authorList>
            <person name="Anantharaman K."/>
            <person name="Brown C.T."/>
            <person name="Hug L.A."/>
            <person name="Sharon I."/>
            <person name="Castelle C.J."/>
            <person name="Probst A.J."/>
            <person name="Thomas B.C."/>
            <person name="Singh A."/>
            <person name="Wilkins M.J."/>
            <person name="Karaoz U."/>
            <person name="Brodie E.L."/>
            <person name="Williams K.H."/>
            <person name="Hubbard S.S."/>
            <person name="Banfield J.F."/>
        </authorList>
    </citation>
    <scope>NUCLEOTIDE SEQUENCE [LARGE SCALE GENOMIC DNA]</scope>
</reference>
<dbReference type="EMBL" id="MEUM01000042">
    <property type="protein sequence ID" value="OGC42978.1"/>
    <property type="molecule type" value="Genomic_DNA"/>
</dbReference>
<dbReference type="InterPro" id="IPR029070">
    <property type="entry name" value="Chitinase_insertion_sf"/>
</dbReference>
<dbReference type="Proteomes" id="UP000177025">
    <property type="component" value="Unassembled WGS sequence"/>
</dbReference>
<dbReference type="SUPFAM" id="SSF51445">
    <property type="entry name" value="(Trans)glycosidases"/>
    <property type="match status" value="1"/>
</dbReference>
<dbReference type="PANTHER" id="PTHR46290">
    <property type="entry name" value="DI-N-ACETYLCHITOBIASE"/>
    <property type="match status" value="1"/>
</dbReference>
<dbReference type="InterPro" id="IPR011583">
    <property type="entry name" value="Chitinase_II/V-like_cat"/>
</dbReference>
<sequence length="443" mass="50241">MSEAGFSPVSDTIVDFIPLMIQGREMLRNYYGYCPYWIDTSYYSYFQMDLLTHIAYFSIDIDPATGNLSGIPNASRFYKIRDQGHLSGIEIHMTYTVFGNSNVATFLNNNSARQNAINNIGNFMTNYGIDGANIDFEYVTSSVRDSFNVFMNDLAYELWNHAGGRKSLYLASIAVPEWYPGYDIAYLSSHCDGLFIMAYDFHWSGASVAGPVSPCVPSSFWGQYCAAKSIGSYIQYGADTSKILLGIPYYGYDWPTVSQNIGSSTTGSGTAVIYYYAFQNAITYGRIWDNYSLTPWYRYYTSSWHQCWYDDSVSLDIKFGMVNDSLLQGAGCWALGYDRSYDHIWNAIRRNFWTSGPVSESDQTYAPSHLVNVLTRNRIELGDLDPVDNYRISVFNRLGQKCFDITSHGKTSISFGDNWESGVYFVVIDNQEHTQLIKTVLCR</sequence>
<evidence type="ECO:0000256" key="2">
    <source>
        <dbReference type="ARBA" id="ARBA00023295"/>
    </source>
</evidence>
<dbReference type="Gene3D" id="3.10.50.10">
    <property type="match status" value="1"/>
</dbReference>
<dbReference type="GO" id="GO:0008061">
    <property type="term" value="F:chitin binding"/>
    <property type="evidence" value="ECO:0007669"/>
    <property type="project" value="InterPro"/>
</dbReference>
<dbReference type="PROSITE" id="PS51910">
    <property type="entry name" value="GH18_2"/>
    <property type="match status" value="1"/>
</dbReference>